<name>A0A0S4QQZ4_9ACTN</name>
<organism evidence="1 2">
    <name type="scientific">Parafrankia irregularis</name>
    <dbReference type="NCBI Taxonomy" id="795642"/>
    <lineage>
        <taxon>Bacteria</taxon>
        <taxon>Bacillati</taxon>
        <taxon>Actinomycetota</taxon>
        <taxon>Actinomycetes</taxon>
        <taxon>Frankiales</taxon>
        <taxon>Frankiaceae</taxon>
        <taxon>Parafrankia</taxon>
    </lineage>
</organism>
<proteinExistence type="predicted"/>
<accession>A0A0S4QQZ4</accession>
<sequence length="205" mass="22478">MADLTFTCVEVTPLRHAAAPTLRFVLRVEEHSGERMHALALRCQIRIEPGARRYDDAEAQALTGLFGAGPPHPIQFAMVSTMVPGFTGSADVELAVPCSYDLEVASGNYFQSLRGGVIPLRLMFSGTVFGVGPHGLRVEQVPWRLETTCRLPVATWRELIDAYFPGSGWLRLDRSTVDALARYRRDHAIATADAAIISLLAGEDR</sequence>
<dbReference type="Pfam" id="PF19562">
    <property type="entry name" value="DUF6084"/>
    <property type="match status" value="1"/>
</dbReference>
<dbReference type="RefSeq" id="WP_091280354.1">
    <property type="nucleotide sequence ID" value="NZ_FAOZ01000016.1"/>
</dbReference>
<gene>
    <name evidence="1" type="ORF">Ga0074812_11617</name>
</gene>
<evidence type="ECO:0000313" key="1">
    <source>
        <dbReference type="EMBL" id="CUU57989.1"/>
    </source>
</evidence>
<keyword evidence="2" id="KW-1185">Reference proteome</keyword>
<protein>
    <submittedName>
        <fullName evidence="1">Uncharacterized protein</fullName>
    </submittedName>
</protein>
<reference evidence="2" key="1">
    <citation type="submission" date="2015-11" db="EMBL/GenBank/DDBJ databases">
        <authorList>
            <person name="Varghese N."/>
        </authorList>
    </citation>
    <scope>NUCLEOTIDE SEQUENCE [LARGE SCALE GENOMIC DNA]</scope>
    <source>
        <strain evidence="2">DSM 45899</strain>
    </source>
</reference>
<dbReference type="InterPro" id="IPR045730">
    <property type="entry name" value="DUF6084"/>
</dbReference>
<evidence type="ECO:0000313" key="2">
    <source>
        <dbReference type="Proteomes" id="UP000198802"/>
    </source>
</evidence>
<dbReference type="EMBL" id="FAOZ01000016">
    <property type="protein sequence ID" value="CUU57989.1"/>
    <property type="molecule type" value="Genomic_DNA"/>
</dbReference>
<dbReference type="AlphaFoldDB" id="A0A0S4QQZ4"/>
<dbReference type="Proteomes" id="UP000198802">
    <property type="component" value="Unassembled WGS sequence"/>
</dbReference>